<keyword evidence="2" id="KW-1185">Reference proteome</keyword>
<name>A0A250IRG7_9BACT</name>
<dbReference type="AlphaFoldDB" id="A0A250IRG7"/>
<protein>
    <recommendedName>
        <fullName evidence="3">Aminobenzoate oxygenase</fullName>
    </recommendedName>
</protein>
<dbReference type="Proteomes" id="UP000217289">
    <property type="component" value="Chromosome"/>
</dbReference>
<accession>A0A250IRG7</accession>
<proteinExistence type="predicted"/>
<dbReference type="KEGG" id="mbd:MEBOL_007024"/>
<reference evidence="1 2" key="1">
    <citation type="submission" date="2017-06" db="EMBL/GenBank/DDBJ databases">
        <authorList>
            <person name="Kim H.J."/>
            <person name="Triplett B.A."/>
        </authorList>
    </citation>
    <scope>NUCLEOTIDE SEQUENCE [LARGE SCALE GENOMIC DNA]</scope>
    <source>
        <strain evidence="1 2">DSM 14713</strain>
    </source>
</reference>
<sequence>MDFVTSDLQQLRSFAKRRLAQPHGPQLCRFLEGVRWEDAPRDQLLVPEELSLGFHTPWWALYGEEQRLALNHWIYMLMYYRISDGERFVVVTNDAVADFLQGFEPDVAQLLRLEADEERDHIAAFERVRAVLTRRHGVEGLRMPVKPLRPYIVSTRTMRFLLRHFGADFVASYYLGRGIVNHLGKAFETQVETVDGGAAVLSRLAHLHTVDENRHMAVSRMMAACTHELVERRRNTSPLYEALHHALQNVMVTYTLSDRLTKRQERAMSLHVLPRMRALRDVPREQLEATIDAHFTGLNGLERVRNVFMPRFNQRILERACLSLEEKRDWFELITSLQGNLRYFPDHYVPGIGTVAATQNSTPR</sequence>
<evidence type="ECO:0008006" key="3">
    <source>
        <dbReference type="Google" id="ProtNLM"/>
    </source>
</evidence>
<gene>
    <name evidence="1" type="ORF">MEBOL_007024</name>
</gene>
<dbReference type="EMBL" id="CP022163">
    <property type="protein sequence ID" value="ATB33526.1"/>
    <property type="molecule type" value="Genomic_DNA"/>
</dbReference>
<evidence type="ECO:0000313" key="2">
    <source>
        <dbReference type="Proteomes" id="UP000217289"/>
    </source>
</evidence>
<dbReference type="OrthoDB" id="420754at2"/>
<evidence type="ECO:0000313" key="1">
    <source>
        <dbReference type="EMBL" id="ATB33526.1"/>
    </source>
</evidence>
<organism evidence="1 2">
    <name type="scientific">Melittangium boletus DSM 14713</name>
    <dbReference type="NCBI Taxonomy" id="1294270"/>
    <lineage>
        <taxon>Bacteria</taxon>
        <taxon>Pseudomonadati</taxon>
        <taxon>Myxococcota</taxon>
        <taxon>Myxococcia</taxon>
        <taxon>Myxococcales</taxon>
        <taxon>Cystobacterineae</taxon>
        <taxon>Archangiaceae</taxon>
        <taxon>Melittangium</taxon>
    </lineage>
</organism>
<dbReference type="RefSeq" id="WP_095981546.1">
    <property type="nucleotide sequence ID" value="NZ_CP022163.1"/>
</dbReference>